<organism evidence="3 4">
    <name type="scientific">Synchytrium microbalum</name>
    <dbReference type="NCBI Taxonomy" id="1806994"/>
    <lineage>
        <taxon>Eukaryota</taxon>
        <taxon>Fungi</taxon>
        <taxon>Fungi incertae sedis</taxon>
        <taxon>Chytridiomycota</taxon>
        <taxon>Chytridiomycota incertae sedis</taxon>
        <taxon>Chytridiomycetes</taxon>
        <taxon>Synchytriales</taxon>
        <taxon>Synchytriaceae</taxon>
        <taxon>Synchytrium</taxon>
    </lineage>
</organism>
<dbReference type="Proteomes" id="UP000319731">
    <property type="component" value="Unassembled WGS sequence"/>
</dbReference>
<dbReference type="Gene3D" id="3.20.20.140">
    <property type="entry name" value="Metal-dependent hydrolases"/>
    <property type="match status" value="1"/>
</dbReference>
<dbReference type="OrthoDB" id="2135488at2759"/>
<dbReference type="InterPro" id="IPR006680">
    <property type="entry name" value="Amidohydro-rel"/>
</dbReference>
<evidence type="ECO:0000259" key="2">
    <source>
        <dbReference type="Pfam" id="PF04909"/>
    </source>
</evidence>
<dbReference type="PANTHER" id="PTHR43569:SF1">
    <property type="entry name" value="BLL3371 PROTEIN"/>
    <property type="match status" value="1"/>
</dbReference>
<feature type="domain" description="Amidohydrolase-related" evidence="2">
    <location>
        <begin position="158"/>
        <end position="391"/>
    </location>
</feature>
<dbReference type="AlphaFoldDB" id="A0A507CK21"/>
<comment type="similarity">
    <text evidence="1">Belongs to the metallo-dependent hydrolases superfamily.</text>
</comment>
<keyword evidence="4" id="KW-1185">Reference proteome</keyword>
<gene>
    <name evidence="3" type="ORF">SmJEL517_g00140</name>
</gene>
<sequence length="400" mass="44393">MPTNLGIVKPSAKAVQALKALSFPIIDSHHHLWDVTGTTPRIQGAWASYDFKKHGFEAPKTPRVPKVAGAAEAMSEEDLTAMTGVILNTFGSTQAIFNNFLNEDLIAFAEEEAGVKLGASVYIECGWGIHEPNAQAQETKYIEDMSYKTTGGKISTGIVGHTDLFNNTLEATREEMKAHVAASAHFRGIRYQLAHPGERPGMMPSCPQEKIVHNENFLKNFAVLEEFNSTFEIWCYGHQLQDAIFLANKFPKTQFILDHFGTPIDIATKQEVWDAWVRDFTALSKCPNVVVKLSGLMVQLGFDFHKRYPCGSSPGPSAQEIAASRFGDMTRLAIKLFKAERCMWGSNFSVDWASARFGELLAAFVICCQEANMSQADLKKVFRENAIRVYSLKPTTSPNL</sequence>
<protein>
    <recommendedName>
        <fullName evidence="2">Amidohydrolase-related domain-containing protein</fullName>
    </recommendedName>
</protein>
<dbReference type="Pfam" id="PF04909">
    <property type="entry name" value="Amidohydro_2"/>
    <property type="match status" value="1"/>
</dbReference>
<dbReference type="GO" id="GO:0016787">
    <property type="term" value="F:hydrolase activity"/>
    <property type="evidence" value="ECO:0007669"/>
    <property type="project" value="InterPro"/>
</dbReference>
<dbReference type="PANTHER" id="PTHR43569">
    <property type="entry name" value="AMIDOHYDROLASE"/>
    <property type="match status" value="1"/>
</dbReference>
<evidence type="ECO:0000256" key="1">
    <source>
        <dbReference type="ARBA" id="ARBA00038310"/>
    </source>
</evidence>
<dbReference type="EMBL" id="QEAO01000001">
    <property type="protein sequence ID" value="TPX38143.1"/>
    <property type="molecule type" value="Genomic_DNA"/>
</dbReference>
<dbReference type="RefSeq" id="XP_031027858.1">
    <property type="nucleotide sequence ID" value="XM_031166070.1"/>
</dbReference>
<proteinExistence type="inferred from homology"/>
<dbReference type="InterPro" id="IPR032466">
    <property type="entry name" value="Metal_Hydrolase"/>
</dbReference>
<accession>A0A507CK21</accession>
<name>A0A507CK21_9FUNG</name>
<dbReference type="GeneID" id="42001367"/>
<dbReference type="InterPro" id="IPR052350">
    <property type="entry name" value="Metallo-dep_Lactonases"/>
</dbReference>
<reference evidence="3 4" key="1">
    <citation type="journal article" date="2019" name="Sci. Rep.">
        <title>Comparative genomics of chytrid fungi reveal insights into the obligate biotrophic and pathogenic lifestyle of Synchytrium endobioticum.</title>
        <authorList>
            <person name="van de Vossenberg B.T.L.H."/>
            <person name="Warris S."/>
            <person name="Nguyen H.D.T."/>
            <person name="van Gent-Pelzer M.P.E."/>
            <person name="Joly D.L."/>
            <person name="van de Geest H.C."/>
            <person name="Bonants P.J.M."/>
            <person name="Smith D.S."/>
            <person name="Levesque C.A."/>
            <person name="van der Lee T.A.J."/>
        </authorList>
    </citation>
    <scope>NUCLEOTIDE SEQUENCE [LARGE SCALE GENOMIC DNA]</scope>
    <source>
        <strain evidence="3 4">JEL517</strain>
    </source>
</reference>
<dbReference type="SUPFAM" id="SSF51556">
    <property type="entry name" value="Metallo-dependent hydrolases"/>
    <property type="match status" value="1"/>
</dbReference>
<evidence type="ECO:0000313" key="4">
    <source>
        <dbReference type="Proteomes" id="UP000319731"/>
    </source>
</evidence>
<evidence type="ECO:0000313" key="3">
    <source>
        <dbReference type="EMBL" id="TPX38143.1"/>
    </source>
</evidence>
<comment type="caution">
    <text evidence="3">The sequence shown here is derived from an EMBL/GenBank/DDBJ whole genome shotgun (WGS) entry which is preliminary data.</text>
</comment>